<sequence>IVYKGLGTKNRVHCELCDVDYSHDDLVKRRCFFVYVPLKGQLSDLLQRPDIGLKLDYRFTRVKKEEPNYKDINDSEMYKKIANGKLISDPNVNCDSVPIFKSSNYSISPMQGILNELPPNERKYNVLLVALWFGSVKPIVSTIQR</sequence>
<accession>A0A6S7H615</accession>
<evidence type="ECO:0000313" key="1">
    <source>
        <dbReference type="EMBL" id="CAB4001145.1"/>
    </source>
</evidence>
<comment type="caution">
    <text evidence="1">The sequence shown here is derived from an EMBL/GenBank/DDBJ whole genome shotgun (WGS) entry which is preliminary data.</text>
</comment>
<organism evidence="1 2">
    <name type="scientific">Paramuricea clavata</name>
    <name type="common">Red gorgonian</name>
    <name type="synonym">Violescent sea-whip</name>
    <dbReference type="NCBI Taxonomy" id="317549"/>
    <lineage>
        <taxon>Eukaryota</taxon>
        <taxon>Metazoa</taxon>
        <taxon>Cnidaria</taxon>
        <taxon>Anthozoa</taxon>
        <taxon>Octocorallia</taxon>
        <taxon>Malacalcyonacea</taxon>
        <taxon>Plexauridae</taxon>
        <taxon>Paramuricea</taxon>
    </lineage>
</organism>
<dbReference type="AlphaFoldDB" id="A0A6S7H615"/>
<evidence type="ECO:0000313" key="2">
    <source>
        <dbReference type="Proteomes" id="UP001152795"/>
    </source>
</evidence>
<keyword evidence="2" id="KW-1185">Reference proteome</keyword>
<name>A0A6S7H615_PARCT</name>
<dbReference type="EMBL" id="CACRXK020004013">
    <property type="protein sequence ID" value="CAB4001145.1"/>
    <property type="molecule type" value="Genomic_DNA"/>
</dbReference>
<reference evidence="1" key="1">
    <citation type="submission" date="2020-04" db="EMBL/GenBank/DDBJ databases">
        <authorList>
            <person name="Alioto T."/>
            <person name="Alioto T."/>
            <person name="Gomez Garrido J."/>
        </authorList>
    </citation>
    <scope>NUCLEOTIDE SEQUENCE</scope>
    <source>
        <strain evidence="1">A484AB</strain>
    </source>
</reference>
<protein>
    <submittedName>
        <fullName evidence="1">Uncharacterized protein</fullName>
    </submittedName>
</protein>
<dbReference type="OrthoDB" id="5990216at2759"/>
<proteinExistence type="predicted"/>
<gene>
    <name evidence="1" type="ORF">PACLA_8A061736</name>
</gene>
<dbReference type="Proteomes" id="UP001152795">
    <property type="component" value="Unassembled WGS sequence"/>
</dbReference>
<feature type="non-terminal residue" evidence="1">
    <location>
        <position position="1"/>
    </location>
</feature>